<dbReference type="PROSITE" id="PS50262">
    <property type="entry name" value="G_PROTEIN_RECEP_F1_2"/>
    <property type="match status" value="1"/>
</dbReference>
<dbReference type="InterPro" id="IPR009132">
    <property type="entry name" value="TAAR_fam"/>
</dbReference>
<keyword evidence="20" id="KW-0576">Peroxisome</keyword>
<keyword evidence="21" id="KW-1015">Disulfide bond</keyword>
<reference evidence="39 40" key="1">
    <citation type="submission" date="2018-03" db="EMBL/GenBank/DDBJ databases">
        <title>Draft genome sequence of Rohu Carp (Labeo rohita).</title>
        <authorList>
            <person name="Das P."/>
            <person name="Kushwaha B."/>
            <person name="Joshi C.G."/>
            <person name="Kumar D."/>
            <person name="Nagpure N.S."/>
            <person name="Sahoo L."/>
            <person name="Das S.P."/>
            <person name="Bit A."/>
            <person name="Patnaik S."/>
            <person name="Meher P.K."/>
            <person name="Jayasankar P."/>
            <person name="Koringa P.G."/>
            <person name="Patel N.V."/>
            <person name="Hinsu A.T."/>
            <person name="Kumar R."/>
            <person name="Pandey M."/>
            <person name="Agarwal S."/>
            <person name="Srivastava S."/>
            <person name="Singh M."/>
            <person name="Iquebal M.A."/>
            <person name="Jaiswal S."/>
            <person name="Angadi U.B."/>
            <person name="Kumar N."/>
            <person name="Raza M."/>
            <person name="Shah T.M."/>
            <person name="Rai A."/>
            <person name="Jena J.K."/>
        </authorList>
    </citation>
    <scope>NUCLEOTIDE SEQUENCE [LARGE SCALE GENOMIC DNA]</scope>
    <source>
        <strain evidence="39">DASCIFA01</strain>
        <tissue evidence="39">Testis</tissue>
    </source>
</reference>
<comment type="catalytic activity">
    <reaction evidence="27">
        <text>N(1)-acetylspermine + O2 + H2O = 3-acetamidopropanal + spermidine + H2O2</text>
        <dbReference type="Rhea" id="RHEA:25800"/>
        <dbReference type="ChEBI" id="CHEBI:15377"/>
        <dbReference type="ChEBI" id="CHEBI:15379"/>
        <dbReference type="ChEBI" id="CHEBI:16240"/>
        <dbReference type="ChEBI" id="CHEBI:30322"/>
        <dbReference type="ChEBI" id="CHEBI:57834"/>
        <dbReference type="ChEBI" id="CHEBI:58101"/>
        <dbReference type="EC" id="1.5.3.13"/>
    </reaction>
</comment>
<gene>
    <name evidence="39" type="ORF">ROHU_025362</name>
</gene>
<dbReference type="Gene3D" id="3.50.50.60">
    <property type="entry name" value="FAD/NAD(P)-binding domain"/>
    <property type="match status" value="1"/>
</dbReference>
<dbReference type="Pfam" id="PF00211">
    <property type="entry name" value="Guanylate_cyc"/>
    <property type="match status" value="1"/>
</dbReference>
<dbReference type="STRING" id="84645.A0A498MIS9"/>
<comment type="cofactor">
    <cofactor evidence="1">
        <name>FAD</name>
        <dbReference type="ChEBI" id="CHEBI:57692"/>
    </cofactor>
</comment>
<dbReference type="SUPFAM" id="SSF56112">
    <property type="entry name" value="Protein kinase-like (PK-like)"/>
    <property type="match status" value="1"/>
</dbReference>
<dbReference type="Pfam" id="PF01593">
    <property type="entry name" value="Amino_oxidase"/>
    <property type="match status" value="1"/>
</dbReference>
<comment type="similarity">
    <text evidence="6">Belongs to the flavin monoamine oxidase family.</text>
</comment>
<keyword evidence="13" id="KW-0547">Nucleotide-binding</keyword>
<dbReference type="Gene3D" id="3.30.70.1230">
    <property type="entry name" value="Nucleotide cyclase"/>
    <property type="match status" value="1"/>
</dbReference>
<keyword evidence="14" id="KW-0274">FAD</keyword>
<dbReference type="PROSITE" id="PS50011">
    <property type="entry name" value="PROTEIN_KINASE_DOM"/>
    <property type="match status" value="1"/>
</dbReference>
<dbReference type="GO" id="GO:0004672">
    <property type="term" value="F:protein kinase activity"/>
    <property type="evidence" value="ECO:0007669"/>
    <property type="project" value="InterPro"/>
</dbReference>
<dbReference type="GO" id="GO:0007168">
    <property type="term" value="P:receptor guanylyl cyclase signaling pathway"/>
    <property type="evidence" value="ECO:0007669"/>
    <property type="project" value="TreeGrafter"/>
</dbReference>
<evidence type="ECO:0000256" key="27">
    <source>
        <dbReference type="ARBA" id="ARBA00050537"/>
    </source>
</evidence>
<dbReference type="GO" id="GO:0004383">
    <property type="term" value="F:guanylate cyclase activity"/>
    <property type="evidence" value="ECO:0007669"/>
    <property type="project" value="UniProtKB-EC"/>
</dbReference>
<dbReference type="InterPro" id="IPR001245">
    <property type="entry name" value="Ser-Thr/Tyr_kinase_cat_dom"/>
</dbReference>
<keyword evidence="11" id="KW-0285">Flavoprotein</keyword>
<evidence type="ECO:0000256" key="24">
    <source>
        <dbReference type="ARBA" id="ARBA00023224"/>
    </source>
</evidence>
<keyword evidence="15 35" id="KW-1133">Transmembrane helix</keyword>
<name>A0A498MIS9_LABRO</name>
<dbReference type="SUPFAM" id="SSF51905">
    <property type="entry name" value="FAD/NAD(P)-binding domain"/>
    <property type="match status" value="1"/>
</dbReference>
<feature type="transmembrane region" description="Helical" evidence="35">
    <location>
        <begin position="1523"/>
        <end position="1545"/>
    </location>
</feature>
<dbReference type="CDD" id="cd06352">
    <property type="entry name" value="PBP1_NPR_GC-like"/>
    <property type="match status" value="1"/>
</dbReference>
<dbReference type="GO" id="GO:0016941">
    <property type="term" value="F:natriuretic peptide receptor activity"/>
    <property type="evidence" value="ECO:0007669"/>
    <property type="project" value="TreeGrafter"/>
</dbReference>
<comment type="subunit">
    <text evidence="7">Monomer.</text>
</comment>
<dbReference type="PROSITE" id="PS50125">
    <property type="entry name" value="GUANYLATE_CYCLASE_2"/>
    <property type="match status" value="1"/>
</dbReference>
<evidence type="ECO:0000256" key="1">
    <source>
        <dbReference type="ARBA" id="ARBA00001974"/>
    </source>
</evidence>
<evidence type="ECO:0000256" key="4">
    <source>
        <dbReference type="ARBA" id="ARBA00004496"/>
    </source>
</evidence>
<evidence type="ECO:0000256" key="17">
    <source>
        <dbReference type="ARBA" id="ARBA00023002"/>
    </source>
</evidence>
<dbReference type="CDD" id="cd15055">
    <property type="entry name" value="7tmA_TAARs"/>
    <property type="match status" value="1"/>
</dbReference>
<dbReference type="SMART" id="SM01381">
    <property type="entry name" value="7TM_GPCR_Srsx"/>
    <property type="match status" value="1"/>
</dbReference>
<evidence type="ECO:0000256" key="6">
    <source>
        <dbReference type="ARBA" id="ARBA00005995"/>
    </source>
</evidence>
<keyword evidence="10" id="KW-0963">Cytoplasm</keyword>
<dbReference type="Pfam" id="PF01094">
    <property type="entry name" value="ANF_receptor"/>
    <property type="match status" value="1"/>
</dbReference>
<protein>
    <recommendedName>
        <fullName evidence="32">Peroxisomal N(1)-acetyl-spermine/spermidine oxidase</fullName>
        <ecNumber evidence="31">1.5.3.13</ecNumber>
        <ecNumber evidence="8">4.6.1.2</ecNumber>
    </recommendedName>
    <alternativeName>
        <fullName evidence="33">Polyamine oxidase</fullName>
    </alternativeName>
</protein>
<dbReference type="PRINTS" id="PR01830">
    <property type="entry name" value="TRACEAMINER"/>
</dbReference>
<evidence type="ECO:0000256" key="30">
    <source>
        <dbReference type="ARBA" id="ARBA00060580"/>
    </source>
</evidence>
<comment type="similarity">
    <text evidence="34">Belongs to the G-protein coupled receptor 1 family.</text>
</comment>
<dbReference type="GO" id="GO:0035556">
    <property type="term" value="P:intracellular signal transduction"/>
    <property type="evidence" value="ECO:0007669"/>
    <property type="project" value="InterPro"/>
</dbReference>
<evidence type="ECO:0000256" key="34">
    <source>
        <dbReference type="RuleBase" id="RU000688"/>
    </source>
</evidence>
<dbReference type="GO" id="GO:0001594">
    <property type="term" value="F:trace-amine receptor activity"/>
    <property type="evidence" value="ECO:0007669"/>
    <property type="project" value="InterPro"/>
</dbReference>
<dbReference type="EMBL" id="QBIY01012653">
    <property type="protein sequence ID" value="RXN20060.1"/>
    <property type="molecule type" value="Genomic_DNA"/>
</dbReference>
<dbReference type="FunFam" id="3.90.660.10:FF:000064">
    <property type="match status" value="1"/>
</dbReference>
<feature type="transmembrane region" description="Helical" evidence="35">
    <location>
        <begin position="1440"/>
        <end position="1458"/>
    </location>
</feature>
<dbReference type="GO" id="GO:0005886">
    <property type="term" value="C:plasma membrane"/>
    <property type="evidence" value="ECO:0007669"/>
    <property type="project" value="UniProtKB-SubCell"/>
</dbReference>
<dbReference type="Gene3D" id="1.10.510.10">
    <property type="entry name" value="Transferase(Phosphotransferase) domain 1"/>
    <property type="match status" value="1"/>
</dbReference>
<evidence type="ECO:0000313" key="39">
    <source>
        <dbReference type="EMBL" id="RXN20060.1"/>
    </source>
</evidence>
<dbReference type="Pfam" id="PF07714">
    <property type="entry name" value="PK_Tyr_Ser-Thr"/>
    <property type="match status" value="1"/>
</dbReference>
<keyword evidence="16" id="KW-0007">Acetylation</keyword>
<feature type="domain" description="Protein kinase" evidence="36">
    <location>
        <begin position="723"/>
        <end position="1089"/>
    </location>
</feature>
<evidence type="ECO:0000256" key="5">
    <source>
        <dbReference type="ARBA" id="ARBA00004651"/>
    </source>
</evidence>
<keyword evidence="22 34" id="KW-0675">Receptor</keyword>
<accession>A0A498MIS9</accession>
<sequence length="1688" mass="190205">MQSCEISSDSTDDPLSSALHRHRQPRIVVIGAGLAGLAATKTLLENGFTNVTVLDASDRIGGRVQSIQHGKTTLELGATWIHGANGNPIYHLAEDNGLLEHTTEEERSVGRISLYAKNGVAHYQTNNGKRIPKDLVEEFSDLYNEVYELTQEFFQNGKPVGAESQNSVGIFTRDVVRKKIMLDPYDSESTKKLKLSMLQQYLKVESCESSSPSMDEVSLSEFGEWTEIPGAHHVIPAGFIKIIEILAQDIPSRVLRLSKPVRRIHWNCSSHDTEEIVDQVDHNQDQRPSHSPVCVECEDGECLLADHVIVTASLGVLKKAHETLFSPGLPLDKAQAIQKLGISTTDKIFLEFAEPFWSPECNSIQFVWEDEAQLESQAYPEELWYRKICSFDVLYPPERYGHMLSGWICGDEALRMERCDDETVAEICTELLRQFTGNQNIPKPRRILRSSWGSNPYIRGSYSFTRVGSSGRDVEKLAEPLPYIKNTKAPTYAYNVNLFVTYKVMKHFERLPGSLLFLMTLAPLSLGTRFTLLISMPNTSSSFSIGRIGAGALIAINSVNRRPDLLQGHHLDYHYVDDECNDLRGPGKIAALYHRHNYSAFIGPSCSNVCAVTAKLAAYWNIAVISPVCADQQFLDKKAYPTLTRVFGSFTKLGAFFVEICKQFGWRQIGIIYDNKTTWAIPAEGIRYQAEHNNITVAKYQQIHGSVSQGSLSTWPWALTEVSRVSRIIVISAHGKVVRSLLIEAHKKGLTNGDFVFFCFEPYKQKVLFGSFDWNQGDGYDSVARQAYQALFFLSLYKPSDKRYQAFSENVTRRSQIDFGYTYAPNEKVSVLAAIAHDSVWLYAQALNETLAENGNPYDGLSITKRMWNRTITGIQGDVTIDASGDRELNYMMKQFQSSNNQCQDILKNESIKLDWTFKYSLMLDIVKGMDYLHHSPLQCHGHLSSASCVVDSRFVLKVTDFGLNALRRSDSEQIPGFDPWTALLWRAPELLRQSISANGTQKGDIYSFAIIAQEVVYRRGPFYIPNCHFSAREIVERVRAAGCSPLRPHIDSAEGVEELEGIIVSCWKEKPTDRPDFSSLRNAIKKLFPNGGSENILDNLLSRMEQYACNLEEIVSERTAELQEEKKRAEGLLTQMLPRCVAAQLIAGKTVRAETYDCVTIYFSDIEGFTAMSASLTPMQVVNVLNDLYTYFDNIIDNHNVYKVETIGDAYMVVSGLPIRNGDDHAKEIARMSLAIVQGMRSFCSPHVPEQQLRVRIGVHSALRIHVSSSTKSLLDTFRTFRCELRGDIHIKALYRPHLTDGTAIQEKWRKREESVKHGIVKKDKTLSFRLNSMENSSEWSNISLDSDFEPCATLRSSGSRVALYVFIIAGIVCTVVGNFLVVLAIAYFKQLQCPTNSFVMSLAVADFLVGLVVMPYSMVRTVEGCWYFGPTFCHLHSSLDVMLCTASIFHLSCIAFDRYYAVCNPLVYSFKMSRKRVGLLIVVCWAIPFLISFGPILLGLHKLGMDVTLPENVCIFLVNRVYAVMASLVAFYLPMVTMLVAYWKIYKAAKRQAMQISAMEAQMAAGVGKDSSKKQKHRNSIRRERKAAKTLGIIMGVFLLFWLPFFTVNIVDPFIEYGTAAVIWDVFLWLGYVNSSLNPFLYGFFNRCFRRAFLMIMGCRICLHGTTQGMDLSHSKRDANERTDNQ</sequence>
<keyword evidence="12 34" id="KW-0812">Transmembrane</keyword>
<dbReference type="SMR" id="A0A498MIS9"/>
<evidence type="ECO:0000256" key="35">
    <source>
        <dbReference type="SAM" id="Phobius"/>
    </source>
</evidence>
<evidence type="ECO:0000256" key="23">
    <source>
        <dbReference type="ARBA" id="ARBA00023180"/>
    </source>
</evidence>
<comment type="pathway">
    <text evidence="30">Amine and polyamine metabolism; spermine metabolism.</text>
</comment>
<evidence type="ECO:0000256" key="19">
    <source>
        <dbReference type="ARBA" id="ARBA00023136"/>
    </source>
</evidence>
<feature type="domain" description="G-protein coupled receptors family 1 profile" evidence="38">
    <location>
        <begin position="1379"/>
        <end position="1644"/>
    </location>
</feature>
<feature type="transmembrane region" description="Helical" evidence="35">
    <location>
        <begin position="1479"/>
        <end position="1503"/>
    </location>
</feature>
<evidence type="ECO:0000256" key="10">
    <source>
        <dbReference type="ARBA" id="ARBA00022490"/>
    </source>
</evidence>
<keyword evidence="40" id="KW-1185">Reference proteome</keyword>
<dbReference type="InterPro" id="IPR001054">
    <property type="entry name" value="A/G_cyclase"/>
</dbReference>
<dbReference type="Gene3D" id="6.10.250.780">
    <property type="match status" value="1"/>
</dbReference>
<evidence type="ECO:0000256" key="14">
    <source>
        <dbReference type="ARBA" id="ARBA00022827"/>
    </source>
</evidence>
<comment type="catalytic activity">
    <reaction evidence="29">
        <text>N(1)-acetylspermidine + O2 + H2O = 3-acetamidopropanal + putrescine + H2O2</text>
        <dbReference type="Rhea" id="RHEA:25812"/>
        <dbReference type="ChEBI" id="CHEBI:15377"/>
        <dbReference type="ChEBI" id="CHEBI:15379"/>
        <dbReference type="ChEBI" id="CHEBI:16240"/>
        <dbReference type="ChEBI" id="CHEBI:30322"/>
        <dbReference type="ChEBI" id="CHEBI:58324"/>
        <dbReference type="ChEBI" id="CHEBI:326268"/>
        <dbReference type="EC" id="1.5.3.13"/>
    </reaction>
</comment>
<evidence type="ECO:0000256" key="29">
    <source>
        <dbReference type="ARBA" id="ARBA00052731"/>
    </source>
</evidence>
<dbReference type="SUPFAM" id="SSF55073">
    <property type="entry name" value="Nucleotide cyclase"/>
    <property type="match status" value="1"/>
</dbReference>
<feature type="transmembrane region" description="Helical" evidence="35">
    <location>
        <begin position="1589"/>
        <end position="1608"/>
    </location>
</feature>
<evidence type="ECO:0000256" key="9">
    <source>
        <dbReference type="ARBA" id="ARBA00022475"/>
    </source>
</evidence>
<keyword evidence="25" id="KW-0456">Lyase</keyword>
<comment type="subcellular location">
    <subcellularLocation>
        <location evidence="5">Cell membrane</location>
        <topology evidence="5">Multi-pass membrane protein</topology>
    </subcellularLocation>
    <subcellularLocation>
        <location evidence="4">Cytoplasm</location>
    </subcellularLocation>
    <subcellularLocation>
        <location evidence="2">Membrane</location>
        <topology evidence="2">Single-pass membrane protein</topology>
    </subcellularLocation>
    <subcellularLocation>
        <location evidence="3">Peroxisome</location>
    </subcellularLocation>
</comment>
<comment type="catalytic activity">
    <reaction evidence="28">
        <text>N(1),N(12)-diacetylspermine + O2 + H2O = 3-acetamidopropanal + N(1)-acetylspermidine + H2O2</text>
        <dbReference type="Rhea" id="RHEA:25868"/>
        <dbReference type="ChEBI" id="CHEBI:15377"/>
        <dbReference type="ChEBI" id="CHEBI:15379"/>
        <dbReference type="ChEBI" id="CHEBI:16240"/>
        <dbReference type="ChEBI" id="CHEBI:30322"/>
        <dbReference type="ChEBI" id="CHEBI:58324"/>
        <dbReference type="ChEBI" id="CHEBI:58550"/>
        <dbReference type="EC" id="1.5.3.13"/>
    </reaction>
</comment>
<dbReference type="CDD" id="cd07302">
    <property type="entry name" value="CHD"/>
    <property type="match status" value="1"/>
</dbReference>
<dbReference type="InterPro" id="IPR000719">
    <property type="entry name" value="Prot_kinase_dom"/>
</dbReference>
<keyword evidence="24 34" id="KW-0807">Transducer</keyword>
<evidence type="ECO:0000256" key="26">
    <source>
        <dbReference type="ARBA" id="ARBA00023293"/>
    </source>
</evidence>
<keyword evidence="26" id="KW-0141">cGMP biosynthesis</keyword>
<feature type="transmembrane region" description="Helical" evidence="35">
    <location>
        <begin position="1400"/>
        <end position="1420"/>
    </location>
</feature>
<feature type="transmembrane region" description="Helical" evidence="35">
    <location>
        <begin position="1363"/>
        <end position="1388"/>
    </location>
</feature>
<evidence type="ECO:0000259" key="37">
    <source>
        <dbReference type="PROSITE" id="PS50125"/>
    </source>
</evidence>
<dbReference type="InterPro" id="IPR028082">
    <property type="entry name" value="Peripla_BP_I"/>
</dbReference>
<evidence type="ECO:0000256" key="32">
    <source>
        <dbReference type="ARBA" id="ARBA00073790"/>
    </source>
</evidence>
<dbReference type="EC" id="1.5.3.13" evidence="31"/>
<evidence type="ECO:0000256" key="12">
    <source>
        <dbReference type="ARBA" id="ARBA00022692"/>
    </source>
</evidence>
<evidence type="ECO:0000256" key="16">
    <source>
        <dbReference type="ARBA" id="ARBA00022990"/>
    </source>
</evidence>
<evidence type="ECO:0000256" key="22">
    <source>
        <dbReference type="ARBA" id="ARBA00023170"/>
    </source>
</evidence>
<dbReference type="InterPro" id="IPR029787">
    <property type="entry name" value="Nucleotide_cyclase"/>
</dbReference>
<dbReference type="Gene3D" id="3.90.660.10">
    <property type="match status" value="1"/>
</dbReference>
<evidence type="ECO:0000259" key="38">
    <source>
        <dbReference type="PROSITE" id="PS50262"/>
    </source>
</evidence>
<comment type="caution">
    <text evidence="39">The sequence shown here is derived from an EMBL/GenBank/DDBJ whole genome shotgun (WGS) entry which is preliminary data.</text>
</comment>
<evidence type="ECO:0000256" key="11">
    <source>
        <dbReference type="ARBA" id="ARBA00022630"/>
    </source>
</evidence>
<keyword evidence="18 34" id="KW-0297">G-protein coupled receptor</keyword>
<keyword evidence="17" id="KW-0560">Oxidoreductase</keyword>
<evidence type="ECO:0000259" key="36">
    <source>
        <dbReference type="PROSITE" id="PS50011"/>
    </source>
</evidence>
<dbReference type="SUPFAM" id="SSF81321">
    <property type="entry name" value="Family A G protein-coupled receptor-like"/>
    <property type="match status" value="1"/>
</dbReference>
<evidence type="ECO:0000256" key="18">
    <source>
        <dbReference type="ARBA" id="ARBA00023040"/>
    </source>
</evidence>
<organism evidence="39 40">
    <name type="scientific">Labeo rohita</name>
    <name type="common">Indian major carp</name>
    <name type="synonym">Cyprinus rohita</name>
    <dbReference type="NCBI Taxonomy" id="84645"/>
    <lineage>
        <taxon>Eukaryota</taxon>
        <taxon>Metazoa</taxon>
        <taxon>Chordata</taxon>
        <taxon>Craniata</taxon>
        <taxon>Vertebrata</taxon>
        <taxon>Euteleostomi</taxon>
        <taxon>Actinopterygii</taxon>
        <taxon>Neopterygii</taxon>
        <taxon>Teleostei</taxon>
        <taxon>Ostariophysi</taxon>
        <taxon>Cypriniformes</taxon>
        <taxon>Cyprinidae</taxon>
        <taxon>Labeoninae</taxon>
        <taxon>Labeonini</taxon>
        <taxon>Labeo</taxon>
    </lineage>
</organism>
<proteinExistence type="inferred from homology"/>
<dbReference type="Pfam" id="PF00001">
    <property type="entry name" value="7tm_1"/>
    <property type="match status" value="1"/>
</dbReference>
<dbReference type="InterPro" id="IPR000276">
    <property type="entry name" value="GPCR_Rhodpsn"/>
</dbReference>
<dbReference type="GO" id="GO:0052903">
    <property type="term" value="F:N(1)-acetylpolyamine oxidase (3-acetamidopropanal-forming) activity"/>
    <property type="evidence" value="ECO:0007669"/>
    <property type="project" value="UniProtKB-EC"/>
</dbReference>
<feature type="domain" description="Guanylate cyclase" evidence="37">
    <location>
        <begin position="1161"/>
        <end position="1262"/>
    </location>
</feature>
<evidence type="ECO:0000256" key="31">
    <source>
        <dbReference type="ARBA" id="ARBA00066690"/>
    </source>
</evidence>
<feature type="transmembrane region" description="Helical" evidence="35">
    <location>
        <begin position="1628"/>
        <end position="1647"/>
    </location>
</feature>
<evidence type="ECO:0000256" key="20">
    <source>
        <dbReference type="ARBA" id="ARBA00023140"/>
    </source>
</evidence>
<dbReference type="PANTHER" id="PTHR11920:SF464">
    <property type="entry name" value="GUANYLATE CYCLASE"/>
    <property type="match status" value="1"/>
</dbReference>
<evidence type="ECO:0000256" key="13">
    <source>
        <dbReference type="ARBA" id="ARBA00022741"/>
    </source>
</evidence>
<keyword evidence="19 35" id="KW-0472">Membrane</keyword>
<dbReference type="Gene3D" id="1.20.1070.10">
    <property type="entry name" value="Rhodopsin 7-helix transmembrane proteins"/>
    <property type="match status" value="1"/>
</dbReference>
<evidence type="ECO:0000256" key="8">
    <source>
        <dbReference type="ARBA" id="ARBA00012202"/>
    </source>
</evidence>
<dbReference type="InterPro" id="IPR017452">
    <property type="entry name" value="GPCR_Rhodpsn_7TM"/>
</dbReference>
<dbReference type="InterPro" id="IPR001828">
    <property type="entry name" value="ANF_lig-bd_rcpt"/>
</dbReference>
<evidence type="ECO:0000256" key="3">
    <source>
        <dbReference type="ARBA" id="ARBA00004275"/>
    </source>
</evidence>
<evidence type="ECO:0000256" key="7">
    <source>
        <dbReference type="ARBA" id="ARBA00011245"/>
    </source>
</evidence>
<dbReference type="PANTHER" id="PTHR11920">
    <property type="entry name" value="GUANYLYL CYCLASE"/>
    <property type="match status" value="1"/>
</dbReference>
<evidence type="ECO:0000256" key="33">
    <source>
        <dbReference type="ARBA" id="ARBA00083091"/>
    </source>
</evidence>
<dbReference type="InterPro" id="IPR050401">
    <property type="entry name" value="Cyclic_nucleotide_synthase"/>
</dbReference>
<keyword evidence="9" id="KW-1003">Cell membrane</keyword>
<dbReference type="InterPro" id="IPR002937">
    <property type="entry name" value="Amino_oxidase"/>
</dbReference>
<evidence type="ECO:0000256" key="2">
    <source>
        <dbReference type="ARBA" id="ARBA00004167"/>
    </source>
</evidence>
<dbReference type="FunFam" id="1.20.1070.10:FF:000030">
    <property type="entry name" value="trace amine-associated receptor 1"/>
    <property type="match status" value="1"/>
</dbReference>
<dbReference type="SUPFAM" id="SSF54373">
    <property type="entry name" value="FAD-linked reductases, C-terminal domain"/>
    <property type="match status" value="1"/>
</dbReference>
<dbReference type="SUPFAM" id="SSF53822">
    <property type="entry name" value="Periplasmic binding protein-like I"/>
    <property type="match status" value="1"/>
</dbReference>
<evidence type="ECO:0000313" key="40">
    <source>
        <dbReference type="Proteomes" id="UP000290572"/>
    </source>
</evidence>
<dbReference type="Proteomes" id="UP000290572">
    <property type="component" value="Unassembled WGS sequence"/>
</dbReference>
<dbReference type="SMART" id="SM00044">
    <property type="entry name" value="CYCc"/>
    <property type="match status" value="1"/>
</dbReference>
<evidence type="ECO:0000256" key="21">
    <source>
        <dbReference type="ARBA" id="ARBA00023157"/>
    </source>
</evidence>
<dbReference type="GO" id="GO:0017046">
    <property type="term" value="F:peptide hormone binding"/>
    <property type="evidence" value="ECO:0007669"/>
    <property type="project" value="TreeGrafter"/>
</dbReference>
<dbReference type="InterPro" id="IPR011009">
    <property type="entry name" value="Kinase-like_dom_sf"/>
</dbReference>
<dbReference type="PROSITE" id="PS00237">
    <property type="entry name" value="G_PROTEIN_RECEP_F1_1"/>
    <property type="match status" value="1"/>
</dbReference>
<dbReference type="GO" id="GO:0004016">
    <property type="term" value="F:adenylate cyclase activity"/>
    <property type="evidence" value="ECO:0007669"/>
    <property type="project" value="TreeGrafter"/>
</dbReference>
<dbReference type="InterPro" id="IPR036188">
    <property type="entry name" value="FAD/NAD-bd_sf"/>
</dbReference>
<evidence type="ECO:0000256" key="15">
    <source>
        <dbReference type="ARBA" id="ARBA00022989"/>
    </source>
</evidence>
<keyword evidence="23" id="KW-0325">Glycoprotein</keyword>
<dbReference type="GO" id="GO:0005777">
    <property type="term" value="C:peroxisome"/>
    <property type="evidence" value="ECO:0007669"/>
    <property type="project" value="UniProtKB-SubCell"/>
</dbReference>
<dbReference type="EC" id="4.6.1.2" evidence="8"/>
<dbReference type="GO" id="GO:0005524">
    <property type="term" value="F:ATP binding"/>
    <property type="evidence" value="ECO:0007669"/>
    <property type="project" value="InterPro"/>
</dbReference>
<dbReference type="FunFam" id="3.90.660.10:FF:000008">
    <property type="entry name" value="Spermine oxidase"/>
    <property type="match status" value="1"/>
</dbReference>
<evidence type="ECO:0000256" key="25">
    <source>
        <dbReference type="ARBA" id="ARBA00023239"/>
    </source>
</evidence>
<dbReference type="PRINTS" id="PR00237">
    <property type="entry name" value="GPCRRHODOPSN"/>
</dbReference>
<evidence type="ECO:0000256" key="28">
    <source>
        <dbReference type="ARBA" id="ARBA00052165"/>
    </source>
</evidence>
<dbReference type="Gene3D" id="3.40.50.2300">
    <property type="match status" value="2"/>
</dbReference>